<dbReference type="GO" id="GO:0005737">
    <property type="term" value="C:cytoplasm"/>
    <property type="evidence" value="ECO:0007669"/>
    <property type="project" value="TreeGrafter"/>
</dbReference>
<evidence type="ECO:0000256" key="3">
    <source>
        <dbReference type="ARBA" id="ARBA00022964"/>
    </source>
</evidence>
<keyword evidence="2" id="KW-0479">Metal-binding</keyword>
<keyword evidence="8" id="KW-1185">Reference proteome</keyword>
<accession>A0A5S9QM06</accession>
<dbReference type="EMBL" id="CACSIO010000034">
    <property type="protein sequence ID" value="CAA0119368.1"/>
    <property type="molecule type" value="Genomic_DNA"/>
</dbReference>
<sequence length="288" mass="32765">MIGDTSNFKSIDVVPCGPALGARVTSVALSERLSDDCLQEILSAFYQYKVLFFEHQAIDDEQFVRFAEQLGSVQPDHYFCPIDTSHRVVEVRKEPKNEKNIGGRWHTDRAFEVNPPAATLLHAKTLPSLGGDTMFADMSSAFKRHSRGLQKVLCGLNAVHSNMDLANAREQLASEFNGRLMTDFEILRHEQPLVIQHPITGEPTLFANVISTEQISGWTDEESKCLLEYLYQHAVMPESTIRYQWQPNTVALWDNLATWHYALNDYPLETRVMHRITLAGTKLVRYQL</sequence>
<dbReference type="Proteomes" id="UP000441399">
    <property type="component" value="Unassembled WGS sequence"/>
</dbReference>
<dbReference type="InterPro" id="IPR003819">
    <property type="entry name" value="TauD/TfdA-like"/>
</dbReference>
<keyword evidence="4 7" id="KW-0560">Oxidoreductase</keyword>
<name>A0A5S9QM06_9GAMM</name>
<comment type="similarity">
    <text evidence="1">Belongs to the TfdA dioxygenase family.</text>
</comment>
<dbReference type="InterPro" id="IPR042098">
    <property type="entry name" value="TauD-like_sf"/>
</dbReference>
<evidence type="ECO:0000313" key="7">
    <source>
        <dbReference type="EMBL" id="CAA0119368.1"/>
    </source>
</evidence>
<dbReference type="SUPFAM" id="SSF51197">
    <property type="entry name" value="Clavaminate synthase-like"/>
    <property type="match status" value="1"/>
</dbReference>
<dbReference type="PANTHER" id="PTHR30468">
    <property type="entry name" value="ALPHA-KETOGLUTARATE-DEPENDENT SULFONATE DIOXYGENASE"/>
    <property type="match status" value="1"/>
</dbReference>
<evidence type="ECO:0000259" key="6">
    <source>
        <dbReference type="Pfam" id="PF02668"/>
    </source>
</evidence>
<evidence type="ECO:0000313" key="8">
    <source>
        <dbReference type="Proteomes" id="UP000441399"/>
    </source>
</evidence>
<proteinExistence type="inferred from homology"/>
<protein>
    <submittedName>
        <fullName evidence="7">(R)-phenoxypropionate/alpha-ketoglutarate-dioxygenase</fullName>
        <ecNumber evidence="7">1.14.11.44</ecNumber>
    </submittedName>
</protein>
<keyword evidence="5" id="KW-0408">Iron</keyword>
<keyword evidence="3 7" id="KW-0223">Dioxygenase</keyword>
<dbReference type="InterPro" id="IPR051323">
    <property type="entry name" value="AtsK-like"/>
</dbReference>
<dbReference type="GO" id="GO:0046872">
    <property type="term" value="F:metal ion binding"/>
    <property type="evidence" value="ECO:0007669"/>
    <property type="project" value="UniProtKB-KW"/>
</dbReference>
<dbReference type="EC" id="1.14.11.44" evidence="7"/>
<reference evidence="7 8" key="1">
    <citation type="submission" date="2019-11" db="EMBL/GenBank/DDBJ databases">
        <authorList>
            <person name="Holert J."/>
        </authorList>
    </citation>
    <scope>NUCLEOTIDE SEQUENCE [LARGE SCALE GENOMIC DNA]</scope>
    <source>
        <strain evidence="7">SB11_3</strain>
    </source>
</reference>
<evidence type="ECO:0000256" key="4">
    <source>
        <dbReference type="ARBA" id="ARBA00023002"/>
    </source>
</evidence>
<dbReference type="Pfam" id="PF02668">
    <property type="entry name" value="TauD"/>
    <property type="match status" value="1"/>
</dbReference>
<evidence type="ECO:0000256" key="1">
    <source>
        <dbReference type="ARBA" id="ARBA00005896"/>
    </source>
</evidence>
<dbReference type="OrthoDB" id="581608at2"/>
<dbReference type="GO" id="GO:0016706">
    <property type="term" value="F:2-oxoglutarate-dependent dioxygenase activity"/>
    <property type="evidence" value="ECO:0007669"/>
    <property type="project" value="TreeGrafter"/>
</dbReference>
<feature type="domain" description="TauD/TfdA-like" evidence="6">
    <location>
        <begin position="14"/>
        <end position="277"/>
    </location>
</feature>
<dbReference type="PANTHER" id="PTHR30468:SF1">
    <property type="entry name" value="ALPHA-KETOGLUTARATE-DEPENDENT SULFONATE DIOXYGENASE"/>
    <property type="match status" value="1"/>
</dbReference>
<dbReference type="AlphaFoldDB" id="A0A5S9QM06"/>
<evidence type="ECO:0000256" key="2">
    <source>
        <dbReference type="ARBA" id="ARBA00022723"/>
    </source>
</evidence>
<organism evidence="7 8">
    <name type="scientific">BD1-7 clade bacterium</name>
    <dbReference type="NCBI Taxonomy" id="2029982"/>
    <lineage>
        <taxon>Bacteria</taxon>
        <taxon>Pseudomonadati</taxon>
        <taxon>Pseudomonadota</taxon>
        <taxon>Gammaproteobacteria</taxon>
        <taxon>Cellvibrionales</taxon>
        <taxon>Spongiibacteraceae</taxon>
        <taxon>BD1-7 clade</taxon>
    </lineage>
</organism>
<evidence type="ECO:0000256" key="5">
    <source>
        <dbReference type="ARBA" id="ARBA00023004"/>
    </source>
</evidence>
<dbReference type="Gene3D" id="3.60.130.10">
    <property type="entry name" value="Clavaminate synthase-like"/>
    <property type="match status" value="1"/>
</dbReference>
<gene>
    <name evidence="7" type="primary">rdpA</name>
    <name evidence="7" type="ORF">OPDIPICF_02261</name>
</gene>